<name>A0AAV4TLD8_CAEEX</name>
<dbReference type="EMBL" id="BPLR01011439">
    <property type="protein sequence ID" value="GIY46559.1"/>
    <property type="molecule type" value="Genomic_DNA"/>
</dbReference>
<dbReference type="AlphaFoldDB" id="A0AAV4TLD8"/>
<gene>
    <name evidence="1" type="ORF">CEXT_495721</name>
</gene>
<reference evidence="1 2" key="1">
    <citation type="submission" date="2021-06" db="EMBL/GenBank/DDBJ databases">
        <title>Caerostris extrusa draft genome.</title>
        <authorList>
            <person name="Kono N."/>
            <person name="Arakawa K."/>
        </authorList>
    </citation>
    <scope>NUCLEOTIDE SEQUENCE [LARGE SCALE GENOMIC DNA]</scope>
</reference>
<organism evidence="1 2">
    <name type="scientific">Caerostris extrusa</name>
    <name type="common">Bark spider</name>
    <name type="synonym">Caerostris bankana</name>
    <dbReference type="NCBI Taxonomy" id="172846"/>
    <lineage>
        <taxon>Eukaryota</taxon>
        <taxon>Metazoa</taxon>
        <taxon>Ecdysozoa</taxon>
        <taxon>Arthropoda</taxon>
        <taxon>Chelicerata</taxon>
        <taxon>Arachnida</taxon>
        <taxon>Araneae</taxon>
        <taxon>Araneomorphae</taxon>
        <taxon>Entelegynae</taxon>
        <taxon>Araneoidea</taxon>
        <taxon>Araneidae</taxon>
        <taxon>Caerostris</taxon>
    </lineage>
</organism>
<sequence length="131" mass="15402">MSHHFQLCSAFDPSTFNRSRILTGVESYVQVLWWTMTYGPVEGNERYPMRYTPLQVSLNATIFDEVYPIVPLDEMISDEAHSQSWFPFDEMISDEVCSQTIAWMQRYPMRHMPHHNPFLDAMVSDKAYSKL</sequence>
<keyword evidence="2" id="KW-1185">Reference proteome</keyword>
<evidence type="ECO:0000313" key="1">
    <source>
        <dbReference type="EMBL" id="GIY46559.1"/>
    </source>
</evidence>
<dbReference type="Proteomes" id="UP001054945">
    <property type="component" value="Unassembled WGS sequence"/>
</dbReference>
<accession>A0AAV4TLD8</accession>
<comment type="caution">
    <text evidence="1">The sequence shown here is derived from an EMBL/GenBank/DDBJ whole genome shotgun (WGS) entry which is preliminary data.</text>
</comment>
<evidence type="ECO:0000313" key="2">
    <source>
        <dbReference type="Proteomes" id="UP001054945"/>
    </source>
</evidence>
<protein>
    <submittedName>
        <fullName evidence="1">Uncharacterized protein</fullName>
    </submittedName>
</protein>
<proteinExistence type="predicted"/>